<protein>
    <submittedName>
        <fullName evidence="2">Uncharacterized protein</fullName>
    </submittedName>
</protein>
<feature type="transmembrane region" description="Helical" evidence="1">
    <location>
        <begin position="67"/>
        <end position="86"/>
    </location>
</feature>
<reference evidence="2 3" key="1">
    <citation type="submission" date="2014-07" db="EMBL/GenBank/DDBJ databases">
        <title>Draft genome sequence of Nonlabens ulvanivorans, an ulvan degrading bacterium.</title>
        <authorList>
            <person name="Kopel M."/>
            <person name="Helbert W."/>
            <person name="Henrissat B."/>
            <person name="Doniger T."/>
            <person name="Banin E."/>
        </authorList>
    </citation>
    <scope>NUCLEOTIDE SEQUENCE [LARGE SCALE GENOMIC DNA]</scope>
    <source>
        <strain evidence="2 3">PLR</strain>
    </source>
</reference>
<dbReference type="OrthoDB" id="9927406at2"/>
<dbReference type="AlphaFoldDB" id="A0A084JZX2"/>
<dbReference type="Proteomes" id="UP000028531">
    <property type="component" value="Unassembled WGS sequence"/>
</dbReference>
<sequence>MKGLGTIITIWDKIVVLLYLLSGLLLFVTYYYALLPIAVIHKLFVAFGIGWSFMLYGLFYKKLKQPFIVTSFIVFSIIQIIIYVSFKNESIFFDRIGGTYLSTLLFLPAMLISYHLFNLLNRFIYKDDLIITGPGNRLGQPQNGRKIRTLDFVFSFAGALLFLFGVTILF</sequence>
<comment type="caution">
    <text evidence="2">The sequence shown here is derived from an EMBL/GenBank/DDBJ whole genome shotgun (WGS) entry which is preliminary data.</text>
</comment>
<organism evidence="2 3">
    <name type="scientific">Nonlabens ulvanivorans</name>
    <name type="common">Persicivirga ulvanivorans</name>
    <dbReference type="NCBI Taxonomy" id="906888"/>
    <lineage>
        <taxon>Bacteria</taxon>
        <taxon>Pseudomonadati</taxon>
        <taxon>Bacteroidota</taxon>
        <taxon>Flavobacteriia</taxon>
        <taxon>Flavobacteriales</taxon>
        <taxon>Flavobacteriaceae</taxon>
        <taxon>Nonlabens</taxon>
    </lineage>
</organism>
<accession>A0A084JZX2</accession>
<keyword evidence="1" id="KW-1133">Transmembrane helix</keyword>
<gene>
    <name evidence="2" type="ORF">IL45_01080</name>
</gene>
<evidence type="ECO:0000313" key="2">
    <source>
        <dbReference type="EMBL" id="KEZ94506.1"/>
    </source>
</evidence>
<name>A0A084JZX2_NONUL</name>
<feature type="transmembrane region" description="Helical" evidence="1">
    <location>
        <begin position="14"/>
        <end position="33"/>
    </location>
</feature>
<proteinExistence type="predicted"/>
<dbReference type="RefSeq" id="WP_036579199.1">
    <property type="nucleotide sequence ID" value="NZ_JPJI01000005.1"/>
</dbReference>
<feature type="transmembrane region" description="Helical" evidence="1">
    <location>
        <begin position="98"/>
        <end position="117"/>
    </location>
</feature>
<dbReference type="EMBL" id="JPJI01000005">
    <property type="protein sequence ID" value="KEZ94506.1"/>
    <property type="molecule type" value="Genomic_DNA"/>
</dbReference>
<keyword evidence="1" id="KW-0472">Membrane</keyword>
<feature type="transmembrane region" description="Helical" evidence="1">
    <location>
        <begin position="39"/>
        <end position="60"/>
    </location>
</feature>
<keyword evidence="1" id="KW-0812">Transmembrane</keyword>
<evidence type="ECO:0000313" key="3">
    <source>
        <dbReference type="Proteomes" id="UP000028531"/>
    </source>
</evidence>
<evidence type="ECO:0000256" key="1">
    <source>
        <dbReference type="SAM" id="Phobius"/>
    </source>
</evidence>
<feature type="transmembrane region" description="Helical" evidence="1">
    <location>
        <begin position="150"/>
        <end position="169"/>
    </location>
</feature>